<keyword evidence="2" id="KW-0732">Signal</keyword>
<keyword evidence="3" id="KW-1185">Reference proteome</keyword>
<evidence type="ECO:0000313" key="4">
    <source>
        <dbReference type="WBParaSite" id="MhA1_Contig788.frz3.gene1"/>
    </source>
</evidence>
<feature type="signal peptide" evidence="2">
    <location>
        <begin position="1"/>
        <end position="18"/>
    </location>
</feature>
<feature type="chain" id="PRO_5009316291" evidence="2">
    <location>
        <begin position="19"/>
        <end position="306"/>
    </location>
</feature>
<reference evidence="4" key="1">
    <citation type="submission" date="2016-11" db="UniProtKB">
        <authorList>
            <consortium name="WormBaseParasite"/>
        </authorList>
    </citation>
    <scope>IDENTIFICATION</scope>
</reference>
<feature type="compositionally biased region" description="Polar residues" evidence="1">
    <location>
        <begin position="97"/>
        <end position="107"/>
    </location>
</feature>
<name>A0A1I8BYB6_MELHA</name>
<evidence type="ECO:0000256" key="1">
    <source>
        <dbReference type="SAM" id="MobiDB-lite"/>
    </source>
</evidence>
<dbReference type="Proteomes" id="UP000095281">
    <property type="component" value="Unplaced"/>
</dbReference>
<evidence type="ECO:0000313" key="3">
    <source>
        <dbReference type="Proteomes" id="UP000095281"/>
    </source>
</evidence>
<sequence length="306" mass="34763">MNLFPLLFLFFFLIFVSIEGPKNRKTIKSFSVKLSKKFPLETSHNIEEDYPSGDSVSSGTEWNVEEESKRKKKTKKSKKIKKVGESTSQNRRRNVQPCHSSQQTPSIPNYLFQGEKEIEEDKGKDKSTSLEVTYSYSSDDEVNQESFATQEDFANVPQNSSGKIDDSHPKEEIVYTRRKNLPGYGQITSKVAPSKKRQSKVKQKVVRNDPNYQTNVESNITVDKDSLEAMIYARNIPKDDIFTTPNPSIYYPQQTSQAMPDLDFDQLKIFNQDENVSNDGTLEAILGGYPTNVKGKGIQEQTSNPC</sequence>
<evidence type="ECO:0000256" key="2">
    <source>
        <dbReference type="SAM" id="SignalP"/>
    </source>
</evidence>
<dbReference type="AlphaFoldDB" id="A0A1I8BYB6"/>
<proteinExistence type="predicted"/>
<organism evidence="3 4">
    <name type="scientific">Meloidogyne hapla</name>
    <name type="common">Root-knot nematode worm</name>
    <dbReference type="NCBI Taxonomy" id="6305"/>
    <lineage>
        <taxon>Eukaryota</taxon>
        <taxon>Metazoa</taxon>
        <taxon>Ecdysozoa</taxon>
        <taxon>Nematoda</taxon>
        <taxon>Chromadorea</taxon>
        <taxon>Rhabditida</taxon>
        <taxon>Tylenchina</taxon>
        <taxon>Tylenchomorpha</taxon>
        <taxon>Tylenchoidea</taxon>
        <taxon>Meloidogynidae</taxon>
        <taxon>Meloidogyninae</taxon>
        <taxon>Meloidogyne</taxon>
    </lineage>
</organism>
<dbReference type="WBParaSite" id="MhA1_Contig788.frz3.gene1">
    <property type="protein sequence ID" value="MhA1_Contig788.frz3.gene1"/>
    <property type="gene ID" value="MhA1_Contig788.frz3.gene1"/>
</dbReference>
<feature type="compositionally biased region" description="Basic residues" evidence="1">
    <location>
        <begin position="70"/>
        <end position="81"/>
    </location>
</feature>
<protein>
    <submittedName>
        <fullName evidence="4">Uncharacterized protein</fullName>
    </submittedName>
</protein>
<feature type="region of interest" description="Disordered" evidence="1">
    <location>
        <begin position="45"/>
        <end position="109"/>
    </location>
</feature>
<accession>A0A1I8BYB6</accession>